<comment type="caution">
    <text evidence="1">The sequence shown here is derived from an EMBL/GenBank/DDBJ whole genome shotgun (WGS) entry which is preliminary data.</text>
</comment>
<dbReference type="EMBL" id="MKGL01000146">
    <property type="protein sequence ID" value="RNF05018.1"/>
    <property type="molecule type" value="Genomic_DNA"/>
</dbReference>
<gene>
    <name evidence="1" type="ORF">TraAM80_04787</name>
</gene>
<dbReference type="Proteomes" id="UP000283634">
    <property type="component" value="Unassembled WGS sequence"/>
</dbReference>
<name>A0A422NHR4_TRYRA</name>
<keyword evidence="2" id="KW-1185">Reference proteome</keyword>
<dbReference type="RefSeq" id="XP_029238433.1">
    <property type="nucleotide sequence ID" value="XM_029381700.1"/>
</dbReference>
<evidence type="ECO:0000313" key="2">
    <source>
        <dbReference type="Proteomes" id="UP000283634"/>
    </source>
</evidence>
<sequence length="126" mass="13674">MREVAILGPNVRGCMSATVCCAALMWSSFSFSARRFCASSPTWARRHCTLPPPCKQSCQAHVLADSAAVLDLRHSTRISIQHNLFSCRSCDDGVFSLAHSSSQGMPWVSCSPRTPTLAVLEGTSRN</sequence>
<organism evidence="1 2">
    <name type="scientific">Trypanosoma rangeli</name>
    <dbReference type="NCBI Taxonomy" id="5698"/>
    <lineage>
        <taxon>Eukaryota</taxon>
        <taxon>Discoba</taxon>
        <taxon>Euglenozoa</taxon>
        <taxon>Kinetoplastea</taxon>
        <taxon>Metakinetoplastina</taxon>
        <taxon>Trypanosomatida</taxon>
        <taxon>Trypanosomatidae</taxon>
        <taxon>Trypanosoma</taxon>
        <taxon>Herpetosoma</taxon>
    </lineage>
</organism>
<reference evidence="1 2" key="1">
    <citation type="journal article" date="2018" name="BMC Genomics">
        <title>Genomic comparison of Trypanosoma conorhini and Trypanosoma rangeli to Trypanosoma cruzi strains of high and low virulence.</title>
        <authorList>
            <person name="Bradwell K.R."/>
            <person name="Koparde V.N."/>
            <person name="Matveyev A.V."/>
            <person name="Serrano M.G."/>
            <person name="Alves J.M."/>
            <person name="Parikh H."/>
            <person name="Huang B."/>
            <person name="Lee V."/>
            <person name="Espinosa-Alvarez O."/>
            <person name="Ortiz P.A."/>
            <person name="Costa-Martins A.G."/>
            <person name="Teixeira M.M."/>
            <person name="Buck G.A."/>
        </authorList>
    </citation>
    <scope>NUCLEOTIDE SEQUENCE [LARGE SCALE GENOMIC DNA]</scope>
    <source>
        <strain evidence="1 2">AM80</strain>
    </source>
</reference>
<evidence type="ECO:0000313" key="1">
    <source>
        <dbReference type="EMBL" id="RNF05018.1"/>
    </source>
</evidence>
<dbReference type="AlphaFoldDB" id="A0A422NHR4"/>
<dbReference type="OrthoDB" id="10562634at2759"/>
<dbReference type="GeneID" id="40328720"/>
<protein>
    <submittedName>
        <fullName evidence="1">Uncharacterized protein</fullName>
    </submittedName>
</protein>
<accession>A0A422NHR4</accession>
<proteinExistence type="predicted"/>